<dbReference type="PROSITE" id="PS51257">
    <property type="entry name" value="PROKAR_LIPOPROTEIN"/>
    <property type="match status" value="1"/>
</dbReference>
<feature type="chain" id="PRO_5016243059" description="Glutathione hydrolase proenzyme" evidence="12">
    <location>
        <begin position="36"/>
        <end position="579"/>
    </location>
</feature>
<dbReference type="GO" id="GO:0103068">
    <property type="term" value="F:leukotriene C4 gamma-glutamyl transferase activity"/>
    <property type="evidence" value="ECO:0007669"/>
    <property type="project" value="UniProtKB-EC"/>
</dbReference>
<proteinExistence type="inferred from homology"/>
<feature type="active site" description="Nucleophile" evidence="9">
    <location>
        <position position="388"/>
    </location>
</feature>
<comment type="catalytic activity">
    <reaction evidence="2 11">
        <text>glutathione + H2O = L-cysteinylglycine + L-glutamate</text>
        <dbReference type="Rhea" id="RHEA:28807"/>
        <dbReference type="ChEBI" id="CHEBI:15377"/>
        <dbReference type="ChEBI" id="CHEBI:29985"/>
        <dbReference type="ChEBI" id="CHEBI:57925"/>
        <dbReference type="ChEBI" id="CHEBI:61694"/>
        <dbReference type="EC" id="3.4.19.13"/>
    </reaction>
</comment>
<dbReference type="EC" id="2.3.2.2" evidence="11"/>
<keyword evidence="11" id="KW-0317">Glutathione biosynthesis</keyword>
<comment type="subunit">
    <text evidence="11">This enzyme consists of two polypeptide chains, which are synthesized in precursor form from a single polypeptide.</text>
</comment>
<evidence type="ECO:0000256" key="6">
    <source>
        <dbReference type="ARBA" id="ARBA00023145"/>
    </source>
</evidence>
<dbReference type="InterPro" id="IPR029055">
    <property type="entry name" value="Ntn_hydrolases_N"/>
</dbReference>
<dbReference type="PANTHER" id="PTHR43199:SF1">
    <property type="entry name" value="GLUTATHIONE HYDROLASE PROENZYME"/>
    <property type="match status" value="1"/>
</dbReference>
<evidence type="ECO:0000256" key="9">
    <source>
        <dbReference type="PIRSR" id="PIRSR600101-1"/>
    </source>
</evidence>
<keyword evidence="5 11" id="KW-0378">Hydrolase</keyword>
<dbReference type="GO" id="GO:0006750">
    <property type="term" value="P:glutathione biosynthetic process"/>
    <property type="evidence" value="ECO:0007669"/>
    <property type="project" value="UniProtKB-KW"/>
</dbReference>
<dbReference type="NCBIfam" id="TIGR00066">
    <property type="entry name" value="g_glut_trans"/>
    <property type="match status" value="1"/>
</dbReference>
<comment type="caution">
    <text evidence="13">The sequence shown here is derived from an EMBL/GenBank/DDBJ whole genome shotgun (WGS) entry which is preliminary data.</text>
</comment>
<comment type="pathway">
    <text evidence="11">Sulfur metabolism; glutathione metabolism.</text>
</comment>
<keyword evidence="6 11" id="KW-0865">Zymogen</keyword>
<gene>
    <name evidence="13" type="primary">ggt</name>
    <name evidence="13" type="ORF">DOZ80_25300</name>
</gene>
<feature type="binding site" evidence="10">
    <location>
        <position position="430"/>
    </location>
    <ligand>
        <name>L-glutamate</name>
        <dbReference type="ChEBI" id="CHEBI:29985"/>
    </ligand>
</feature>
<dbReference type="Proteomes" id="UP000249493">
    <property type="component" value="Unassembled WGS sequence"/>
</dbReference>
<accession>A0A327MQX4</accession>
<keyword evidence="4 11" id="KW-0808">Transferase</keyword>
<dbReference type="SUPFAM" id="SSF56235">
    <property type="entry name" value="N-terminal nucleophile aminohydrolases (Ntn hydrolases)"/>
    <property type="match status" value="1"/>
</dbReference>
<dbReference type="GO" id="GO:0036374">
    <property type="term" value="F:glutathione hydrolase activity"/>
    <property type="evidence" value="ECO:0007669"/>
    <property type="project" value="UniProtKB-UniRule"/>
</dbReference>
<comment type="PTM">
    <text evidence="11">Cleaved by autocatalysis into a large and a small subunit.</text>
</comment>
<sequence length="579" mass="62546">MRKDSSFHSARRLALSCVLMLVSCLTVSVSQLASAKPLPQLTHAAVAVPDRFAAQTASAVFAEGGNAVDAAVAIAFSLAVTYPEAGNIGGGGFMTIYHEGKPYFLDYRERAPLKASRDMFVDGKGQVIAADNTDGSVIGHRAVGVPGTVSGMWEAHQRFGKLKWADLIAPAIQYAHSGFQVDDRLAELAATENEKRFSGKTNFSDHFGKLQTGSTFKQPELEAVLKRIAEQGPAGFYAGKTARLIANDMKAHGGLISEEDLRSYKAIWREPILANWNGFQIVTAPPPSSGGIALVQLLKMKEIRKADFQGVQHNSVNYMHLVSEIEKRVFADRAQYLGDPDFYKVPVERLLDEEYLASRAAQVNVSALSETSKVIAGLNITFPEKPQTTHYSIVDKWGNAVSNTYTLNGFFGSGVVAEKTGILLNDEMDDFSALAGVPNQMGVVGNDTNAIAPGKRPLSSMTPTIFLKDGKVALVIGTPGGSRIFTSIFQVVSNIYDFRLPLQNAVSAMRFHHQLLPANTIFWEPYAPISGQLADALVAKGYNLANQGFNGDIQAIRVEGQVPESVADPRGRGIALLVK</sequence>
<dbReference type="Gene3D" id="3.60.20.40">
    <property type="match status" value="1"/>
</dbReference>
<evidence type="ECO:0000313" key="14">
    <source>
        <dbReference type="Proteomes" id="UP000249493"/>
    </source>
</evidence>
<evidence type="ECO:0000256" key="8">
    <source>
        <dbReference type="ARBA" id="ARBA00047417"/>
    </source>
</evidence>
<dbReference type="RefSeq" id="WP_111287576.1">
    <property type="nucleotide sequence ID" value="NZ_QLIN01000014.1"/>
</dbReference>
<keyword evidence="12" id="KW-0732">Signal</keyword>
<feature type="binding site" evidence="10">
    <location>
        <position position="481"/>
    </location>
    <ligand>
        <name>L-glutamate</name>
        <dbReference type="ChEBI" id="CHEBI:29985"/>
    </ligand>
</feature>
<dbReference type="PRINTS" id="PR01210">
    <property type="entry name" value="GGTRANSPTASE"/>
</dbReference>
<dbReference type="PANTHER" id="PTHR43199">
    <property type="entry name" value="GLUTATHIONE HYDROLASE"/>
    <property type="match status" value="1"/>
</dbReference>
<comment type="similarity">
    <text evidence="3 11">Belongs to the gamma-glutamyltransferase family.</text>
</comment>
<dbReference type="EMBL" id="QLIN01000014">
    <property type="protein sequence ID" value="RAI64786.1"/>
    <property type="molecule type" value="Genomic_DNA"/>
</dbReference>
<dbReference type="Pfam" id="PF01019">
    <property type="entry name" value="G_glu_transpept"/>
    <property type="match status" value="1"/>
</dbReference>
<evidence type="ECO:0000256" key="11">
    <source>
        <dbReference type="RuleBase" id="RU368036"/>
    </source>
</evidence>
<dbReference type="AlphaFoldDB" id="A0A327MQX4"/>
<evidence type="ECO:0000313" key="13">
    <source>
        <dbReference type="EMBL" id="RAI64786.1"/>
    </source>
</evidence>
<feature type="binding site" evidence="10">
    <location>
        <begin position="406"/>
        <end position="408"/>
    </location>
    <ligand>
        <name>L-glutamate</name>
        <dbReference type="ChEBI" id="CHEBI:29985"/>
    </ligand>
</feature>
<evidence type="ECO:0000256" key="3">
    <source>
        <dbReference type="ARBA" id="ARBA00009381"/>
    </source>
</evidence>
<feature type="binding site" evidence="10">
    <location>
        <position position="108"/>
    </location>
    <ligand>
        <name>L-glutamate</name>
        <dbReference type="ChEBI" id="CHEBI:29985"/>
    </ligand>
</feature>
<evidence type="ECO:0000256" key="7">
    <source>
        <dbReference type="ARBA" id="ARBA00023315"/>
    </source>
</evidence>
<dbReference type="InterPro" id="IPR051792">
    <property type="entry name" value="GGT_bact"/>
</dbReference>
<keyword evidence="7 11" id="KW-0012">Acyltransferase</keyword>
<name>A0A327MQX4_PSEFL</name>
<comment type="catalytic activity">
    <reaction evidence="1 11">
        <text>an S-substituted glutathione + H2O = an S-substituted L-cysteinylglycine + L-glutamate</text>
        <dbReference type="Rhea" id="RHEA:59468"/>
        <dbReference type="ChEBI" id="CHEBI:15377"/>
        <dbReference type="ChEBI" id="CHEBI:29985"/>
        <dbReference type="ChEBI" id="CHEBI:90779"/>
        <dbReference type="ChEBI" id="CHEBI:143103"/>
        <dbReference type="EC" id="3.4.19.13"/>
    </reaction>
</comment>
<evidence type="ECO:0000256" key="5">
    <source>
        <dbReference type="ARBA" id="ARBA00022801"/>
    </source>
</evidence>
<feature type="signal peptide" evidence="12">
    <location>
        <begin position="1"/>
        <end position="35"/>
    </location>
</feature>
<evidence type="ECO:0000256" key="4">
    <source>
        <dbReference type="ARBA" id="ARBA00022679"/>
    </source>
</evidence>
<dbReference type="UniPathway" id="UPA00204"/>
<dbReference type="Gene3D" id="1.10.246.130">
    <property type="match status" value="1"/>
</dbReference>
<dbReference type="PROSITE" id="PS00462">
    <property type="entry name" value="G_GLU_TRANSPEPTIDASE"/>
    <property type="match status" value="1"/>
</dbReference>
<dbReference type="GO" id="GO:0006751">
    <property type="term" value="P:glutathione catabolic process"/>
    <property type="evidence" value="ECO:0007669"/>
    <property type="project" value="UniProtKB-UniRule"/>
</dbReference>
<dbReference type="InterPro" id="IPR043138">
    <property type="entry name" value="GGT_lsub"/>
</dbReference>
<dbReference type="EC" id="3.4.19.13" evidence="11"/>
<evidence type="ECO:0000256" key="10">
    <source>
        <dbReference type="PIRSR" id="PIRSR600101-2"/>
    </source>
</evidence>
<dbReference type="InterPro" id="IPR043137">
    <property type="entry name" value="GGT_ssub_C"/>
</dbReference>
<protein>
    <recommendedName>
        <fullName evidence="11">Glutathione hydrolase proenzyme</fullName>
        <ecNumber evidence="11">2.3.2.2</ecNumber>
        <ecNumber evidence="11">3.4.19.13</ecNumber>
    </recommendedName>
    <component>
        <recommendedName>
            <fullName evidence="11">Glutathione hydrolase large chain</fullName>
        </recommendedName>
    </component>
    <component>
        <recommendedName>
            <fullName evidence="11">Glutathione hydrolase small chain</fullName>
        </recommendedName>
    </component>
</protein>
<evidence type="ECO:0000256" key="1">
    <source>
        <dbReference type="ARBA" id="ARBA00001049"/>
    </source>
</evidence>
<evidence type="ECO:0000256" key="2">
    <source>
        <dbReference type="ARBA" id="ARBA00001089"/>
    </source>
</evidence>
<evidence type="ECO:0000256" key="12">
    <source>
        <dbReference type="SAM" id="SignalP"/>
    </source>
</evidence>
<dbReference type="InterPro" id="IPR055262">
    <property type="entry name" value="GGT_CS"/>
</dbReference>
<organism evidence="13 14">
    <name type="scientific">Pseudomonas fluorescens</name>
    <dbReference type="NCBI Taxonomy" id="294"/>
    <lineage>
        <taxon>Bacteria</taxon>
        <taxon>Pseudomonadati</taxon>
        <taxon>Pseudomonadota</taxon>
        <taxon>Gammaproteobacteria</taxon>
        <taxon>Pseudomonadales</taxon>
        <taxon>Pseudomonadaceae</taxon>
        <taxon>Pseudomonas</taxon>
    </lineage>
</organism>
<dbReference type="InterPro" id="IPR000101">
    <property type="entry name" value="GGT_peptidase"/>
</dbReference>
<reference evidence="13 14" key="1">
    <citation type="submission" date="2018-06" db="EMBL/GenBank/DDBJ databases">
        <authorList>
            <person name="Zhirakovskaya E."/>
        </authorList>
    </citation>
    <scope>NUCLEOTIDE SEQUENCE [LARGE SCALE GENOMIC DNA]</scope>
    <source>
        <strain evidence="13 14">LY3</strain>
    </source>
</reference>
<feature type="binding site" evidence="10">
    <location>
        <begin position="459"/>
        <end position="460"/>
    </location>
    <ligand>
        <name>L-glutamate</name>
        <dbReference type="ChEBI" id="CHEBI:29985"/>
    </ligand>
</feature>
<comment type="catalytic activity">
    <reaction evidence="8 11">
        <text>an N-terminal (5-L-glutamyl)-[peptide] + an alpha-amino acid = 5-L-glutamyl amino acid + an N-terminal L-alpha-aminoacyl-[peptide]</text>
        <dbReference type="Rhea" id="RHEA:23904"/>
        <dbReference type="Rhea" id="RHEA-COMP:9780"/>
        <dbReference type="Rhea" id="RHEA-COMP:9795"/>
        <dbReference type="ChEBI" id="CHEBI:77644"/>
        <dbReference type="ChEBI" id="CHEBI:78597"/>
        <dbReference type="ChEBI" id="CHEBI:78599"/>
        <dbReference type="ChEBI" id="CHEBI:78608"/>
        <dbReference type="EC" id="2.3.2.2"/>
    </reaction>
</comment>